<feature type="domain" description="DUF7907" evidence="2">
    <location>
        <begin position="67"/>
        <end position="232"/>
    </location>
</feature>
<protein>
    <recommendedName>
        <fullName evidence="2">DUF7907 domain-containing protein</fullName>
    </recommendedName>
</protein>
<proteinExistence type="predicted"/>
<dbReference type="Proteomes" id="UP000039046">
    <property type="component" value="Unassembled WGS sequence"/>
</dbReference>
<organism evidence="3 4">
    <name type="scientific">[Torrubiella] hemipterigena</name>
    <dbReference type="NCBI Taxonomy" id="1531966"/>
    <lineage>
        <taxon>Eukaryota</taxon>
        <taxon>Fungi</taxon>
        <taxon>Dikarya</taxon>
        <taxon>Ascomycota</taxon>
        <taxon>Pezizomycotina</taxon>
        <taxon>Sordariomycetes</taxon>
        <taxon>Hypocreomycetidae</taxon>
        <taxon>Hypocreales</taxon>
        <taxon>Clavicipitaceae</taxon>
        <taxon>Clavicipitaceae incertae sedis</taxon>
        <taxon>'Torrubiella' clade</taxon>
    </lineage>
</organism>
<dbReference type="InterPro" id="IPR057229">
    <property type="entry name" value="DUF7907"/>
</dbReference>
<dbReference type="STRING" id="1531966.A0A0A1TJ06"/>
<reference evidence="3 4" key="1">
    <citation type="journal article" date="2015" name="Genome Announc.">
        <title>Draft Genome Sequence and Gene Annotation of the Entomopathogenic Fungus Verticillium hemipterigenum.</title>
        <authorList>
            <person name="Horn F."/>
            <person name="Habel A."/>
            <person name="Scharf D.H."/>
            <person name="Dworschak J."/>
            <person name="Brakhage A.A."/>
            <person name="Guthke R."/>
            <person name="Hertweck C."/>
            <person name="Linde J."/>
        </authorList>
    </citation>
    <scope>NUCLEOTIDE SEQUENCE [LARGE SCALE GENOMIC DNA]</scope>
</reference>
<evidence type="ECO:0000313" key="3">
    <source>
        <dbReference type="EMBL" id="CEJ89677.1"/>
    </source>
</evidence>
<dbReference type="EMBL" id="CDHN01000003">
    <property type="protein sequence ID" value="CEJ89677.1"/>
    <property type="molecule type" value="Genomic_DNA"/>
</dbReference>
<sequence length="265" mass="28598">MIGATFALAALGLVSASPASTLAFDDGDAMAWPVVKTQKVISEAASALSAAVPNKEVGGAFPIPGFSKAFVLVAHVTDKSRDLNPSVEGYNLIASRDGYASSFVSFEKSTEEDKDLFPSYLPGPLAAYLNGTSNVATDLSKFYNPYGFSLKDDGHGPGLTLVRQDDYPGTPGVTISSLVDLVSELVPHQFLACNETVPKYQDRYLTVLRHLDTSVSKAIPDKCVPVKLFPECRDIDKIYIKRQKNAKKGVSVRCYKTGSDYSHFD</sequence>
<feature type="signal peptide" evidence="1">
    <location>
        <begin position="1"/>
        <end position="16"/>
    </location>
</feature>
<feature type="chain" id="PRO_5001979468" description="DUF7907 domain-containing protein" evidence="1">
    <location>
        <begin position="17"/>
        <end position="265"/>
    </location>
</feature>
<evidence type="ECO:0000313" key="4">
    <source>
        <dbReference type="Proteomes" id="UP000039046"/>
    </source>
</evidence>
<dbReference type="OrthoDB" id="3518533at2759"/>
<name>A0A0A1TJ06_9HYPO</name>
<dbReference type="HOGENOM" id="CLU_1050481_0_0_1"/>
<gene>
    <name evidence="3" type="ORF">VHEMI05504</name>
</gene>
<accession>A0A0A1TJ06</accession>
<keyword evidence="4" id="KW-1185">Reference proteome</keyword>
<evidence type="ECO:0000259" key="2">
    <source>
        <dbReference type="Pfam" id="PF25484"/>
    </source>
</evidence>
<dbReference type="AlphaFoldDB" id="A0A0A1TJ06"/>
<keyword evidence="1" id="KW-0732">Signal</keyword>
<dbReference type="Pfam" id="PF25484">
    <property type="entry name" value="DUF7907"/>
    <property type="match status" value="1"/>
</dbReference>
<evidence type="ECO:0000256" key="1">
    <source>
        <dbReference type="SAM" id="SignalP"/>
    </source>
</evidence>